<protein>
    <submittedName>
        <fullName evidence="3">XYL1 protein</fullName>
    </submittedName>
</protein>
<keyword evidence="4" id="KW-1185">Reference proteome</keyword>
<comment type="caution">
    <text evidence="3">The sequence shown here is derived from an EMBL/GenBank/DDBJ whole genome shotgun (WGS) entry which is preliminary data.</text>
</comment>
<dbReference type="CDD" id="cd19071">
    <property type="entry name" value="AKR_AKR1-5-like"/>
    <property type="match status" value="1"/>
</dbReference>
<feature type="domain" description="NADP-dependent oxidoreductase" evidence="2">
    <location>
        <begin position="169"/>
        <end position="431"/>
    </location>
</feature>
<feature type="region of interest" description="Disordered" evidence="1">
    <location>
        <begin position="536"/>
        <end position="559"/>
    </location>
</feature>
<evidence type="ECO:0000313" key="4">
    <source>
        <dbReference type="Proteomes" id="UP000604046"/>
    </source>
</evidence>
<gene>
    <name evidence="3" type="primary">XYL1</name>
    <name evidence="3" type="ORF">SNAT2548_LOCUS17942</name>
</gene>
<evidence type="ECO:0000313" key="3">
    <source>
        <dbReference type="EMBL" id="CAE7342639.1"/>
    </source>
</evidence>
<dbReference type="InterPro" id="IPR036812">
    <property type="entry name" value="NAD(P)_OxRdtase_dom_sf"/>
</dbReference>
<dbReference type="Pfam" id="PF00248">
    <property type="entry name" value="Aldo_ket_red"/>
    <property type="match status" value="1"/>
</dbReference>
<proteinExistence type="predicted"/>
<reference evidence="3" key="1">
    <citation type="submission" date="2021-02" db="EMBL/GenBank/DDBJ databases">
        <authorList>
            <person name="Dougan E. K."/>
            <person name="Rhodes N."/>
            <person name="Thang M."/>
            <person name="Chan C."/>
        </authorList>
    </citation>
    <scope>NUCLEOTIDE SEQUENCE</scope>
</reference>
<name>A0A812PP91_9DINO</name>
<evidence type="ECO:0000259" key="2">
    <source>
        <dbReference type="Pfam" id="PF00248"/>
    </source>
</evidence>
<dbReference type="PANTHER" id="PTHR11732">
    <property type="entry name" value="ALDO/KETO REDUCTASE"/>
    <property type="match status" value="1"/>
</dbReference>
<evidence type="ECO:0000256" key="1">
    <source>
        <dbReference type="SAM" id="MobiDB-lite"/>
    </source>
</evidence>
<dbReference type="Proteomes" id="UP000604046">
    <property type="component" value="Unassembled WGS sequence"/>
</dbReference>
<dbReference type="EMBL" id="CAJNDS010002129">
    <property type="protein sequence ID" value="CAE7342639.1"/>
    <property type="molecule type" value="Genomic_DNA"/>
</dbReference>
<dbReference type="OrthoDB" id="416253at2759"/>
<dbReference type="Gene3D" id="3.20.20.100">
    <property type="entry name" value="NADP-dependent oxidoreductase domain"/>
    <property type="match status" value="1"/>
</dbReference>
<dbReference type="InterPro" id="IPR020471">
    <property type="entry name" value="AKR"/>
</dbReference>
<dbReference type="AlphaFoldDB" id="A0A812PP91"/>
<accession>A0A812PP91</accession>
<dbReference type="SUPFAM" id="SSF51430">
    <property type="entry name" value="NAD(P)-linked oxidoreductase"/>
    <property type="match status" value="1"/>
</dbReference>
<sequence length="573" mass="62821">MPRINSRRRQAARAVDLFSSRSEEEDLGIIVGDFGAVSGPFGSDYPEQAEAPLQTLQDVGWSLAYDKDTIPASCLFGYLADFMATSRKVSPRSVEALATADIIGEAQLDAPLSDHKAIKVAFPLPSLAASRPLAAVGLQEMPVIGFGSHFMPEDVTERVSDQDYYRRVDELTQAALQEALAAGVRLIDSSNRHMNQQSVGRALEAALKQELLTRGDVFLCGRISKVKDREQVRGEVDMLLSELKVDCVDLLIADCPPEQVPAAWPWIEEVAREGRARFLGVSNFDLLGPKVCVEVFRKFLAGVKMPPAVLAMEVHPLNTNEEMSDLCQSMGIQVLAYSPLGAPHKVEAYLKVLTKSDAREMRPLLKVSELHLLQSIAKRYDVTPAQVALRWNLQRGHCVIPKSWNPNHILENTKLFHFRLTVEEMASISKLHKGVRAERFFQAAFSSASKALPQMTRDAHDECRKILNKIRGPGGRVIQPGSVPQGFGDPTPLPEGVARRGGDDGGLTGKVDWEKLGFHRPVEEEPGFWRRMGLATGKGLEGKGKGKGDSPALKDGLPVGGKGVLRPAMVGYR</sequence>
<dbReference type="PRINTS" id="PR00069">
    <property type="entry name" value="ALDKETRDTASE"/>
</dbReference>
<organism evidence="3 4">
    <name type="scientific">Symbiodinium natans</name>
    <dbReference type="NCBI Taxonomy" id="878477"/>
    <lineage>
        <taxon>Eukaryota</taxon>
        <taxon>Sar</taxon>
        <taxon>Alveolata</taxon>
        <taxon>Dinophyceae</taxon>
        <taxon>Suessiales</taxon>
        <taxon>Symbiodiniaceae</taxon>
        <taxon>Symbiodinium</taxon>
    </lineage>
</organism>
<dbReference type="GO" id="GO:0016491">
    <property type="term" value="F:oxidoreductase activity"/>
    <property type="evidence" value="ECO:0007669"/>
    <property type="project" value="InterPro"/>
</dbReference>
<dbReference type="InterPro" id="IPR023210">
    <property type="entry name" value="NADP_OxRdtase_dom"/>
</dbReference>